<dbReference type="InterPro" id="IPR006450">
    <property type="entry name" value="Phage_HK97_gp6-like"/>
</dbReference>
<name>A0ABW7DKW9_9FIRM</name>
<proteinExistence type="predicted"/>
<gene>
    <name evidence="1" type="ORF">ACGTZG_00405</name>
</gene>
<dbReference type="Proteomes" id="UP001605989">
    <property type="component" value="Unassembled WGS sequence"/>
</dbReference>
<comment type="caution">
    <text evidence="1">The sequence shown here is derived from an EMBL/GenBank/DDBJ whole genome shotgun (WGS) entry which is preliminary data.</text>
</comment>
<sequence length="97" mass="10824">MADPTFPADDLKRLLHIDSNEELQNAQDLQAAAEIYLSNAGVEKDYNNALYRQVIISYVAKMMDQPDLLTNLSENTGLMLNGFIHQLRLSQTAGDTP</sequence>
<organism evidence="1 2">
    <name type="scientific">Megasphaera hexanoica</name>
    <dbReference type="NCBI Taxonomy" id="1675036"/>
    <lineage>
        <taxon>Bacteria</taxon>
        <taxon>Bacillati</taxon>
        <taxon>Bacillota</taxon>
        <taxon>Negativicutes</taxon>
        <taxon>Veillonellales</taxon>
        <taxon>Veillonellaceae</taxon>
        <taxon>Megasphaera</taxon>
    </lineage>
</organism>
<evidence type="ECO:0000313" key="1">
    <source>
        <dbReference type="EMBL" id="MFG6271647.1"/>
    </source>
</evidence>
<protein>
    <submittedName>
        <fullName evidence="1">Head-tail connector protein</fullName>
    </submittedName>
</protein>
<dbReference type="NCBIfam" id="TIGR01560">
    <property type="entry name" value="put_DNA_pack"/>
    <property type="match status" value="1"/>
</dbReference>
<dbReference type="RefSeq" id="WP_113855921.1">
    <property type="nucleotide sequence ID" value="NZ_CP011940.1"/>
</dbReference>
<keyword evidence="2" id="KW-1185">Reference proteome</keyword>
<reference evidence="1 2" key="1">
    <citation type="submission" date="2024-10" db="EMBL/GenBank/DDBJ databases">
        <authorList>
            <person name="Sang B.-I."/>
            <person name="Prabhaharan D."/>
        </authorList>
    </citation>
    <scope>NUCLEOTIDE SEQUENCE [LARGE SCALE GENOMIC DNA]</scope>
    <source>
        <strain evidence="1 2">MH</strain>
    </source>
</reference>
<dbReference type="EMBL" id="JBIEKR010000001">
    <property type="protein sequence ID" value="MFG6271647.1"/>
    <property type="molecule type" value="Genomic_DNA"/>
</dbReference>
<accession>A0ABW7DKW9</accession>
<evidence type="ECO:0000313" key="2">
    <source>
        <dbReference type="Proteomes" id="UP001605989"/>
    </source>
</evidence>